<reference evidence="1" key="1">
    <citation type="journal article" date="2009" name="PLoS Genet.">
        <title>Sequencing, mapping, and analysis of 27,455 maize full-length cDNAs.</title>
        <authorList>
            <person name="Soderlund C."/>
            <person name="Descour A."/>
            <person name="Kudrna D."/>
            <person name="Bomhoff M."/>
            <person name="Boyd L."/>
            <person name="Currie J."/>
            <person name="Angelova A."/>
            <person name="Collura K."/>
            <person name="Wissotski M."/>
            <person name="Ashley E."/>
            <person name="Morrow D."/>
            <person name="Fernandes J."/>
            <person name="Walbot V."/>
            <person name="Yu Y."/>
        </authorList>
    </citation>
    <scope>NUCLEOTIDE SEQUENCE</scope>
    <source>
        <strain evidence="1">B73</strain>
    </source>
</reference>
<dbReference type="AlphaFoldDB" id="C4IYA2"/>
<evidence type="ECO:0000313" key="1">
    <source>
        <dbReference type="EMBL" id="ACR33902.1"/>
    </source>
</evidence>
<organism evidence="1">
    <name type="scientific">Zea mays</name>
    <name type="common">Maize</name>
    <dbReference type="NCBI Taxonomy" id="4577"/>
    <lineage>
        <taxon>Eukaryota</taxon>
        <taxon>Viridiplantae</taxon>
        <taxon>Streptophyta</taxon>
        <taxon>Embryophyta</taxon>
        <taxon>Tracheophyta</taxon>
        <taxon>Spermatophyta</taxon>
        <taxon>Magnoliopsida</taxon>
        <taxon>Liliopsida</taxon>
        <taxon>Poales</taxon>
        <taxon>Poaceae</taxon>
        <taxon>PACMAD clade</taxon>
        <taxon>Panicoideae</taxon>
        <taxon>Andropogonodae</taxon>
        <taxon>Andropogoneae</taxon>
        <taxon>Tripsacinae</taxon>
        <taxon>Zea</taxon>
    </lineage>
</organism>
<accession>C4IYA2</accession>
<dbReference type="HOGENOM" id="CLU_1572922_0_0_1"/>
<protein>
    <submittedName>
        <fullName evidence="1">Uncharacterized protein</fullName>
    </submittedName>
</protein>
<sequence>MAAVAQLDRSASPSLFPCELDSCSPMEFAQLPAPVTSARRPALYALLVPAHAPRFPRAPSPWILSARPLRRCGAPAWPLPIPQSHPAPVAHPSDATRSPLLVPWVRTAFSVHGAPSPLLLCWPAFFQPWISLCAASGSLTCRSARRPARALFPRAASCSLGRCLGCAGVV</sequence>
<dbReference type="EMBL" id="BT083549">
    <property type="protein sequence ID" value="ACR33902.1"/>
    <property type="molecule type" value="mRNA"/>
</dbReference>
<proteinExistence type="evidence at transcript level"/>
<name>C4IYA2_MAIZE</name>